<organism evidence="1 2">
    <name type="scientific">Polyplosphaeria fusca</name>
    <dbReference type="NCBI Taxonomy" id="682080"/>
    <lineage>
        <taxon>Eukaryota</taxon>
        <taxon>Fungi</taxon>
        <taxon>Dikarya</taxon>
        <taxon>Ascomycota</taxon>
        <taxon>Pezizomycotina</taxon>
        <taxon>Dothideomycetes</taxon>
        <taxon>Pleosporomycetidae</taxon>
        <taxon>Pleosporales</taxon>
        <taxon>Tetraplosphaeriaceae</taxon>
        <taxon>Polyplosphaeria</taxon>
    </lineage>
</organism>
<evidence type="ECO:0000313" key="1">
    <source>
        <dbReference type="EMBL" id="KAF2739736.1"/>
    </source>
</evidence>
<name>A0A9P4RA68_9PLEO</name>
<dbReference type="EMBL" id="ML996103">
    <property type="protein sequence ID" value="KAF2739736.1"/>
    <property type="molecule type" value="Genomic_DNA"/>
</dbReference>
<protein>
    <recommendedName>
        <fullName evidence="3">2'-5' RNA ligase superfamily-domain-containing protein</fullName>
    </recommendedName>
</protein>
<reference evidence="1" key="1">
    <citation type="journal article" date="2020" name="Stud. Mycol.">
        <title>101 Dothideomycetes genomes: a test case for predicting lifestyles and emergence of pathogens.</title>
        <authorList>
            <person name="Haridas S."/>
            <person name="Albert R."/>
            <person name="Binder M."/>
            <person name="Bloem J."/>
            <person name="Labutti K."/>
            <person name="Salamov A."/>
            <person name="Andreopoulos B."/>
            <person name="Baker S."/>
            <person name="Barry K."/>
            <person name="Bills G."/>
            <person name="Bluhm B."/>
            <person name="Cannon C."/>
            <person name="Castanera R."/>
            <person name="Culley D."/>
            <person name="Daum C."/>
            <person name="Ezra D."/>
            <person name="Gonzalez J."/>
            <person name="Henrissat B."/>
            <person name="Kuo A."/>
            <person name="Liang C."/>
            <person name="Lipzen A."/>
            <person name="Lutzoni F."/>
            <person name="Magnuson J."/>
            <person name="Mondo S."/>
            <person name="Nolan M."/>
            <person name="Ohm R."/>
            <person name="Pangilinan J."/>
            <person name="Park H.-J."/>
            <person name="Ramirez L."/>
            <person name="Alfaro M."/>
            <person name="Sun H."/>
            <person name="Tritt A."/>
            <person name="Yoshinaga Y."/>
            <person name="Zwiers L.-H."/>
            <person name="Turgeon B."/>
            <person name="Goodwin S."/>
            <person name="Spatafora J."/>
            <person name="Crous P."/>
            <person name="Grigoriev I."/>
        </authorList>
    </citation>
    <scope>NUCLEOTIDE SEQUENCE</scope>
    <source>
        <strain evidence="1">CBS 125425</strain>
    </source>
</reference>
<evidence type="ECO:0000313" key="2">
    <source>
        <dbReference type="Proteomes" id="UP000799444"/>
    </source>
</evidence>
<accession>A0A9P4RA68</accession>
<dbReference type="Pfam" id="PF13563">
    <property type="entry name" value="2_5_RNA_ligase2"/>
    <property type="match status" value="1"/>
</dbReference>
<dbReference type="AlphaFoldDB" id="A0A9P4RA68"/>
<sequence length="178" mass="20280">KPNTQQDEVHVYVLTLKLTASIAIPMNEMREVYFPPHLNRIPAHLTLFHALPHSQLSAIEAYLDTIASHAKPFTVSTGVPFRMGRGVGIGLSSGGRECVALHDALRDKWVQWLSDQDRGGWKPHWTVMNKETDEKKVKDAFNSIRRDLFENEYAGSATGLDLWRYDGGGWQWTKNFKF</sequence>
<feature type="non-terminal residue" evidence="1">
    <location>
        <position position="178"/>
    </location>
</feature>
<comment type="caution">
    <text evidence="1">The sequence shown here is derived from an EMBL/GenBank/DDBJ whole genome shotgun (WGS) entry which is preliminary data.</text>
</comment>
<dbReference type="OrthoDB" id="5364416at2759"/>
<dbReference type="SUPFAM" id="SSF55144">
    <property type="entry name" value="LigT-like"/>
    <property type="match status" value="1"/>
</dbReference>
<gene>
    <name evidence="1" type="ORF">EJ04DRAFT_409214</name>
</gene>
<evidence type="ECO:0008006" key="3">
    <source>
        <dbReference type="Google" id="ProtNLM"/>
    </source>
</evidence>
<feature type="non-terminal residue" evidence="1">
    <location>
        <position position="1"/>
    </location>
</feature>
<dbReference type="Proteomes" id="UP000799444">
    <property type="component" value="Unassembled WGS sequence"/>
</dbReference>
<dbReference type="InterPro" id="IPR009097">
    <property type="entry name" value="Cyclic_Pdiesterase"/>
</dbReference>
<keyword evidence="2" id="KW-1185">Reference proteome</keyword>
<proteinExistence type="predicted"/>
<dbReference type="Gene3D" id="3.90.1140.10">
    <property type="entry name" value="Cyclic phosphodiesterase"/>
    <property type="match status" value="1"/>
</dbReference>